<dbReference type="EMBL" id="ML208274">
    <property type="protein sequence ID" value="TFK73570.1"/>
    <property type="molecule type" value="Genomic_DNA"/>
</dbReference>
<dbReference type="Proteomes" id="UP000308600">
    <property type="component" value="Unassembled WGS sequence"/>
</dbReference>
<accession>A0ACD3B639</accession>
<keyword evidence="2" id="KW-1185">Reference proteome</keyword>
<evidence type="ECO:0000313" key="1">
    <source>
        <dbReference type="EMBL" id="TFK73570.1"/>
    </source>
</evidence>
<protein>
    <submittedName>
        <fullName evidence="1">Uncharacterized protein</fullName>
    </submittedName>
</protein>
<name>A0ACD3B639_9AGAR</name>
<sequence>MPVASSSRRKSGIRRRLDSDIEEDEPTQPQTNGREGGKKSRKLTKGRSRDQPDMDNEGGGDEDDDEVIDVDNFENQPLSRSDLTKIKGFSSDWNHMAQKIRQSWPVVSEVAVGMADSAEGQELEKGLSDLETIMRDLIDVDAEMVAHSKTMDDLHQKIAQGSEVSDAVEYYADGIKMHKMEYKGKTARQKYAKSDGYLKFKQGIYEVQHPGSAMPPVTEMLPKEDGDVSDDDDDLEVGGVTQSYTCPITLTPLVDPLTSSVCGHSFSAEAIRQVFRSGHPVKKCPASGCNKSFSLSDCRPDKDLAKKVKAWQRRAQRMEEDTDAEEVVD</sequence>
<reference evidence="1 2" key="1">
    <citation type="journal article" date="2019" name="Nat. Ecol. Evol.">
        <title>Megaphylogeny resolves global patterns of mushroom evolution.</title>
        <authorList>
            <person name="Varga T."/>
            <person name="Krizsan K."/>
            <person name="Foldi C."/>
            <person name="Dima B."/>
            <person name="Sanchez-Garcia M."/>
            <person name="Sanchez-Ramirez S."/>
            <person name="Szollosi G.J."/>
            <person name="Szarkandi J.G."/>
            <person name="Papp V."/>
            <person name="Albert L."/>
            <person name="Andreopoulos W."/>
            <person name="Angelini C."/>
            <person name="Antonin V."/>
            <person name="Barry K.W."/>
            <person name="Bougher N.L."/>
            <person name="Buchanan P."/>
            <person name="Buyck B."/>
            <person name="Bense V."/>
            <person name="Catcheside P."/>
            <person name="Chovatia M."/>
            <person name="Cooper J."/>
            <person name="Damon W."/>
            <person name="Desjardin D."/>
            <person name="Finy P."/>
            <person name="Geml J."/>
            <person name="Haridas S."/>
            <person name="Hughes K."/>
            <person name="Justo A."/>
            <person name="Karasinski D."/>
            <person name="Kautmanova I."/>
            <person name="Kiss B."/>
            <person name="Kocsube S."/>
            <person name="Kotiranta H."/>
            <person name="LaButti K.M."/>
            <person name="Lechner B.E."/>
            <person name="Liimatainen K."/>
            <person name="Lipzen A."/>
            <person name="Lukacs Z."/>
            <person name="Mihaltcheva S."/>
            <person name="Morgado L.N."/>
            <person name="Niskanen T."/>
            <person name="Noordeloos M.E."/>
            <person name="Ohm R.A."/>
            <person name="Ortiz-Santana B."/>
            <person name="Ovrebo C."/>
            <person name="Racz N."/>
            <person name="Riley R."/>
            <person name="Savchenko A."/>
            <person name="Shiryaev A."/>
            <person name="Soop K."/>
            <person name="Spirin V."/>
            <person name="Szebenyi C."/>
            <person name="Tomsovsky M."/>
            <person name="Tulloss R.E."/>
            <person name="Uehling J."/>
            <person name="Grigoriev I.V."/>
            <person name="Vagvolgyi C."/>
            <person name="Papp T."/>
            <person name="Martin F.M."/>
            <person name="Miettinen O."/>
            <person name="Hibbett D.S."/>
            <person name="Nagy L.G."/>
        </authorList>
    </citation>
    <scope>NUCLEOTIDE SEQUENCE [LARGE SCALE GENOMIC DNA]</scope>
    <source>
        <strain evidence="1 2">NL-1719</strain>
    </source>
</reference>
<organism evidence="1 2">
    <name type="scientific">Pluteus cervinus</name>
    <dbReference type="NCBI Taxonomy" id="181527"/>
    <lineage>
        <taxon>Eukaryota</taxon>
        <taxon>Fungi</taxon>
        <taxon>Dikarya</taxon>
        <taxon>Basidiomycota</taxon>
        <taxon>Agaricomycotina</taxon>
        <taxon>Agaricomycetes</taxon>
        <taxon>Agaricomycetidae</taxon>
        <taxon>Agaricales</taxon>
        <taxon>Pluteineae</taxon>
        <taxon>Pluteaceae</taxon>
        <taxon>Pluteus</taxon>
    </lineage>
</organism>
<evidence type="ECO:0000313" key="2">
    <source>
        <dbReference type="Proteomes" id="UP000308600"/>
    </source>
</evidence>
<gene>
    <name evidence="1" type="ORF">BDN72DRAFT_868984</name>
</gene>
<proteinExistence type="predicted"/>